<feature type="chain" id="PRO_5045209965" evidence="1">
    <location>
        <begin position="26"/>
        <end position="235"/>
    </location>
</feature>
<comment type="caution">
    <text evidence="2">The sequence shown here is derived from an EMBL/GenBank/DDBJ whole genome shotgun (WGS) entry which is preliminary data.</text>
</comment>
<evidence type="ECO:0000313" key="3">
    <source>
        <dbReference type="Proteomes" id="UP001210720"/>
    </source>
</evidence>
<keyword evidence="1" id="KW-0732">Signal</keyword>
<evidence type="ECO:0000256" key="1">
    <source>
        <dbReference type="SAM" id="SignalP"/>
    </source>
</evidence>
<dbReference type="SUPFAM" id="SSF52833">
    <property type="entry name" value="Thioredoxin-like"/>
    <property type="match status" value="1"/>
</dbReference>
<dbReference type="InterPro" id="IPR010634">
    <property type="entry name" value="DUF1223"/>
</dbReference>
<dbReference type="Proteomes" id="UP001210720">
    <property type="component" value="Unassembled WGS sequence"/>
</dbReference>
<protein>
    <submittedName>
        <fullName evidence="2">DUF1223 domain-containing protein</fullName>
    </submittedName>
</protein>
<dbReference type="RefSeq" id="WP_271431875.1">
    <property type="nucleotide sequence ID" value="NZ_JAQIOY010000002.1"/>
</dbReference>
<dbReference type="InterPro" id="IPR036249">
    <property type="entry name" value="Thioredoxin-like_sf"/>
</dbReference>
<gene>
    <name evidence="2" type="ORF">PFY00_07290</name>
</gene>
<dbReference type="PANTHER" id="PTHR36057:SF1">
    <property type="entry name" value="LIPOPROTEIN LIPID ATTACHMENT SITE-LIKE PROTEIN, PUTATIVE (DUF1223)-RELATED"/>
    <property type="match status" value="1"/>
</dbReference>
<accession>A0ABT4XRE1</accession>
<reference evidence="2 3" key="1">
    <citation type="submission" date="2023-01" db="EMBL/GenBank/DDBJ databases">
        <title>Thalassococcus onchidii sp. nov., isolated from a marine invertebrate from the South China Sea.</title>
        <authorList>
            <person name="Xu S."/>
            <person name="Liu Z."/>
            <person name="Xu Y."/>
        </authorList>
    </citation>
    <scope>NUCLEOTIDE SEQUENCE [LARGE SCALE GENOMIC DNA]</scope>
    <source>
        <strain evidence="2 3">KCTC 32084</strain>
    </source>
</reference>
<keyword evidence="3" id="KW-1185">Reference proteome</keyword>
<feature type="signal peptide" evidence="1">
    <location>
        <begin position="1"/>
        <end position="25"/>
    </location>
</feature>
<sequence>MRRHLASLALIFAALTGGAATSVAAQDNPVVVELFTSQGCSSCPPADALLAELGGRDDVIPLALHVDYWDYIGWKDRFAMPGFTTRQKGYAMAGGWRKIYTPQMVINGSHAVVGSRPMKVVDLIRKHQAQKPKVALDIRRSGNQLSIKATALHDGRPCEIHVIRYAPSKDVEITRGENAGHRLTYTHIVEDWDVAAKWNGRGTYEGTVRLGGSGPVVVLVQEPGYGPIVAAARLR</sequence>
<proteinExistence type="predicted"/>
<dbReference type="Pfam" id="PF06764">
    <property type="entry name" value="DUF1223"/>
    <property type="match status" value="1"/>
</dbReference>
<dbReference type="EMBL" id="JAQIOY010000002">
    <property type="protein sequence ID" value="MDA7424522.1"/>
    <property type="molecule type" value="Genomic_DNA"/>
</dbReference>
<name>A0ABT4XRE1_9RHOB</name>
<dbReference type="PANTHER" id="PTHR36057">
    <property type="match status" value="1"/>
</dbReference>
<organism evidence="2 3">
    <name type="scientific">Thalassococcus lentus</name>
    <dbReference type="NCBI Taxonomy" id="1210524"/>
    <lineage>
        <taxon>Bacteria</taxon>
        <taxon>Pseudomonadati</taxon>
        <taxon>Pseudomonadota</taxon>
        <taxon>Alphaproteobacteria</taxon>
        <taxon>Rhodobacterales</taxon>
        <taxon>Roseobacteraceae</taxon>
        <taxon>Thalassococcus</taxon>
    </lineage>
</organism>
<evidence type="ECO:0000313" key="2">
    <source>
        <dbReference type="EMBL" id="MDA7424522.1"/>
    </source>
</evidence>